<dbReference type="Proteomes" id="UP000005580">
    <property type="component" value="Unassembled WGS sequence"/>
</dbReference>
<dbReference type="SUPFAM" id="SSF52833">
    <property type="entry name" value="Thioredoxin-like"/>
    <property type="match status" value="1"/>
</dbReference>
<comment type="caution">
    <text evidence="7">The sequence shown here is derived from an EMBL/GenBank/DDBJ whole genome shotgun (WGS) entry which is preliminary data.</text>
</comment>
<accession>E7RR35</accession>
<evidence type="ECO:0000256" key="2">
    <source>
        <dbReference type="ARBA" id="ARBA00022559"/>
    </source>
</evidence>
<evidence type="ECO:0000256" key="1">
    <source>
        <dbReference type="ARBA" id="ARBA00006926"/>
    </source>
</evidence>
<feature type="signal peptide" evidence="6">
    <location>
        <begin position="1"/>
        <end position="20"/>
    </location>
</feature>
<dbReference type="PANTHER" id="PTHR11592:SF78">
    <property type="entry name" value="GLUTATHIONE PEROXIDASE"/>
    <property type="match status" value="1"/>
</dbReference>
<name>E7RR35_9BACT</name>
<keyword evidence="6" id="KW-0732">Signal</keyword>
<keyword evidence="8" id="KW-1185">Reference proteome</keyword>
<evidence type="ECO:0000313" key="8">
    <source>
        <dbReference type="Proteomes" id="UP000005580"/>
    </source>
</evidence>
<dbReference type="PRINTS" id="PR01011">
    <property type="entry name" value="GLUTPROXDASE"/>
</dbReference>
<proteinExistence type="inferred from homology"/>
<dbReference type="STRING" id="28134.SAMN05444288_1280"/>
<dbReference type="PANTHER" id="PTHR11592">
    <property type="entry name" value="GLUTATHIONE PEROXIDASE"/>
    <property type="match status" value="1"/>
</dbReference>
<dbReference type="AlphaFoldDB" id="E7RR35"/>
<comment type="similarity">
    <text evidence="1 5">Belongs to the glutathione peroxidase family.</text>
</comment>
<dbReference type="PROSITE" id="PS00460">
    <property type="entry name" value="GLUTATHIONE_PEROXID_1"/>
    <property type="match status" value="1"/>
</dbReference>
<dbReference type="PROSITE" id="PS00763">
    <property type="entry name" value="GLUTATHIONE_PEROXID_2"/>
    <property type="match status" value="1"/>
</dbReference>
<dbReference type="InterPro" id="IPR029759">
    <property type="entry name" value="GPX_AS"/>
</dbReference>
<dbReference type="InterPro" id="IPR000889">
    <property type="entry name" value="Glutathione_peroxidase"/>
</dbReference>
<keyword evidence="3 5" id="KW-0560">Oxidoreductase</keyword>
<dbReference type="Pfam" id="PF00255">
    <property type="entry name" value="GSHPx"/>
    <property type="match status" value="1"/>
</dbReference>
<dbReference type="InterPro" id="IPR036249">
    <property type="entry name" value="Thioredoxin-like_sf"/>
</dbReference>
<protein>
    <recommendedName>
        <fullName evidence="5">Glutathione peroxidase</fullName>
    </recommendedName>
</protein>
<reference evidence="7" key="1">
    <citation type="submission" date="2011-01" db="EMBL/GenBank/DDBJ databases">
        <authorList>
            <person name="Muzny D."/>
            <person name="Qin X."/>
            <person name="Buhay C."/>
            <person name="Dugan-Rocha S."/>
            <person name="Ding Y."/>
            <person name="Chen G."/>
            <person name="Hawes A."/>
            <person name="Holder M."/>
            <person name="Jhangiani S."/>
            <person name="Johnson A."/>
            <person name="Khan Z."/>
            <person name="Li Z."/>
            <person name="Liu W."/>
            <person name="Liu X."/>
            <person name="Perez L."/>
            <person name="Shen H."/>
            <person name="Wang Q."/>
            <person name="Watt J."/>
            <person name="Xi L."/>
            <person name="Xin Y."/>
            <person name="Zhou J."/>
            <person name="Deng J."/>
            <person name="Jiang H."/>
            <person name="Liu Y."/>
            <person name="Qu J."/>
            <person name="Song X.-Z."/>
            <person name="Zhang L."/>
            <person name="Villasana D."/>
            <person name="Johnson A."/>
            <person name="Liu J."/>
            <person name="Liyanage D."/>
            <person name="Lorensuhewa L."/>
            <person name="Robinson T."/>
            <person name="Song A."/>
            <person name="Song B.-B."/>
            <person name="Dinh H."/>
            <person name="Thornton R."/>
            <person name="Coyle M."/>
            <person name="Francisco L."/>
            <person name="Jackson L."/>
            <person name="Javaid M."/>
            <person name="Korchina V."/>
            <person name="Kovar C."/>
            <person name="Mata R."/>
            <person name="Mathew T."/>
            <person name="Ngo R."/>
            <person name="Nguyen L."/>
            <person name="Nguyen N."/>
            <person name="Okwuonu G."/>
            <person name="Ongeri F."/>
            <person name="Pham C."/>
            <person name="Simmons D."/>
            <person name="Wilczek-Boney K."/>
            <person name="Hale W."/>
            <person name="Jakkamsetti A."/>
            <person name="Pham P."/>
            <person name="Ruth R."/>
            <person name="San Lucas F."/>
            <person name="Warren J."/>
            <person name="Zhang J."/>
            <person name="Zhao Z."/>
            <person name="Zhou C."/>
            <person name="Zhu D."/>
            <person name="Lee S."/>
            <person name="Bess C."/>
            <person name="Blankenburg K."/>
            <person name="Forbes L."/>
            <person name="Fu Q."/>
            <person name="Gubbala S."/>
            <person name="Hirani K."/>
            <person name="Jayaseelan J.C."/>
            <person name="Lara F."/>
            <person name="Munidasa M."/>
            <person name="Palculict T."/>
            <person name="Patil S."/>
            <person name="Pu L.-L."/>
            <person name="Saada N."/>
            <person name="Tang L."/>
            <person name="Weissenberger G."/>
            <person name="Zhu Y."/>
            <person name="Hemphill L."/>
            <person name="Shang Y."/>
            <person name="Youmans B."/>
            <person name="Ayvaz T."/>
            <person name="Ross M."/>
            <person name="Santibanez J."/>
            <person name="Aqrawi P."/>
            <person name="Gross S."/>
            <person name="Joshi V."/>
            <person name="Fowler G."/>
            <person name="Nazareth L."/>
            <person name="Reid J."/>
            <person name="Worley K."/>
            <person name="Petrosino J."/>
            <person name="Highlander S."/>
            <person name="Gibbs R."/>
        </authorList>
    </citation>
    <scope>NUCLEOTIDE SEQUENCE [LARGE SCALE GENOMIC DNA]</scope>
    <source>
        <strain evidence="7">ATCC 33269</strain>
    </source>
</reference>
<evidence type="ECO:0000256" key="3">
    <source>
        <dbReference type="ARBA" id="ARBA00023002"/>
    </source>
</evidence>
<dbReference type="InterPro" id="IPR029760">
    <property type="entry name" value="GPX_CS"/>
</dbReference>
<dbReference type="PIRSF" id="PIRSF000303">
    <property type="entry name" value="Glutathion_perox"/>
    <property type="match status" value="1"/>
</dbReference>
<dbReference type="HOGENOM" id="CLU_029507_2_2_10"/>
<dbReference type="FunFam" id="3.40.30.10:FF:000010">
    <property type="entry name" value="Glutathione peroxidase"/>
    <property type="match status" value="1"/>
</dbReference>
<gene>
    <name evidence="7" type="primary">gpo</name>
    <name evidence="7" type="ORF">HMPREF0663_11636</name>
</gene>
<dbReference type="CDD" id="cd00340">
    <property type="entry name" value="GSH_Peroxidase"/>
    <property type="match status" value="1"/>
</dbReference>
<dbReference type="GO" id="GO:0034599">
    <property type="term" value="P:cellular response to oxidative stress"/>
    <property type="evidence" value="ECO:0007669"/>
    <property type="project" value="TreeGrafter"/>
</dbReference>
<feature type="chain" id="PRO_5003224480" description="Glutathione peroxidase" evidence="6">
    <location>
        <begin position="21"/>
        <end position="201"/>
    </location>
</feature>
<dbReference type="PROSITE" id="PS51355">
    <property type="entry name" value="GLUTATHIONE_PEROXID_3"/>
    <property type="match status" value="1"/>
</dbReference>
<dbReference type="EMBL" id="AEPE02000005">
    <property type="protein sequence ID" value="EFZ36723.1"/>
    <property type="molecule type" value="Genomic_DNA"/>
</dbReference>
<organism evidence="7 8">
    <name type="scientific">Hoylesella oralis ATCC 33269</name>
    <dbReference type="NCBI Taxonomy" id="873533"/>
    <lineage>
        <taxon>Bacteria</taxon>
        <taxon>Pseudomonadati</taxon>
        <taxon>Bacteroidota</taxon>
        <taxon>Bacteroidia</taxon>
        <taxon>Bacteroidales</taxon>
        <taxon>Prevotellaceae</taxon>
        <taxon>Hoylesella</taxon>
    </lineage>
</organism>
<sequence length="201" mass="22806">MMKRIILMLTAALIVAGATAQSSIYDIKVKDADYKEVSLKQYEGKVLLIVNTATKCGFTPQYKELEALYEKYGDRGLVILDFPCNQFGNQAPGTYREIHQFCTANFDIQFPQFQKIDVNGPEESPLYTLLKQKQGFKGFGNGPKAQGMHRMLLGQDKDYATKSSIKWNFTKFLVNRKGNVVQRFEPTESISEIEKAVEKLL</sequence>
<evidence type="ECO:0000256" key="5">
    <source>
        <dbReference type="RuleBase" id="RU000499"/>
    </source>
</evidence>
<dbReference type="GO" id="GO:0004601">
    <property type="term" value="F:peroxidase activity"/>
    <property type="evidence" value="ECO:0007669"/>
    <property type="project" value="UniProtKB-KW"/>
</dbReference>
<evidence type="ECO:0000256" key="4">
    <source>
        <dbReference type="PIRSR" id="PIRSR000303-1"/>
    </source>
</evidence>
<dbReference type="Gene3D" id="3.40.30.10">
    <property type="entry name" value="Glutaredoxin"/>
    <property type="match status" value="1"/>
</dbReference>
<feature type="active site" evidence="4">
    <location>
        <position position="56"/>
    </location>
</feature>
<dbReference type="eggNOG" id="COG0386">
    <property type="taxonomic scope" value="Bacteria"/>
</dbReference>
<evidence type="ECO:0000313" key="7">
    <source>
        <dbReference type="EMBL" id="EFZ36723.1"/>
    </source>
</evidence>
<evidence type="ECO:0000256" key="6">
    <source>
        <dbReference type="SAM" id="SignalP"/>
    </source>
</evidence>
<keyword evidence="2 5" id="KW-0575">Peroxidase</keyword>